<dbReference type="SUPFAM" id="SSF47384">
    <property type="entry name" value="Homodimeric domain of signal transducing histidine kinase"/>
    <property type="match status" value="1"/>
</dbReference>
<keyword evidence="7" id="KW-0472">Membrane</keyword>
<evidence type="ECO:0000256" key="3">
    <source>
        <dbReference type="ARBA" id="ARBA00022553"/>
    </source>
</evidence>
<dbReference type="SMART" id="SM00388">
    <property type="entry name" value="HisKA"/>
    <property type="match status" value="1"/>
</dbReference>
<dbReference type="RefSeq" id="WP_055067390.1">
    <property type="nucleotide sequence ID" value="NZ_CP173697.1"/>
</dbReference>
<evidence type="ECO:0000256" key="7">
    <source>
        <dbReference type="SAM" id="Phobius"/>
    </source>
</evidence>
<name>A0A0M6WGR7_9FIRM</name>
<evidence type="ECO:0000259" key="8">
    <source>
        <dbReference type="PROSITE" id="PS50109"/>
    </source>
</evidence>
<dbReference type="PANTHER" id="PTHR43547">
    <property type="entry name" value="TWO-COMPONENT HISTIDINE KINASE"/>
    <property type="match status" value="1"/>
</dbReference>
<dbReference type="SUPFAM" id="SSF55874">
    <property type="entry name" value="ATPase domain of HSP90 chaperone/DNA topoisomerase II/histidine kinase"/>
    <property type="match status" value="1"/>
</dbReference>
<keyword evidence="10" id="KW-1185">Reference proteome</keyword>
<evidence type="ECO:0000256" key="1">
    <source>
        <dbReference type="ARBA" id="ARBA00000085"/>
    </source>
</evidence>
<dbReference type="SMART" id="SM00387">
    <property type="entry name" value="HATPase_c"/>
    <property type="match status" value="1"/>
</dbReference>
<comment type="catalytic activity">
    <reaction evidence="1">
        <text>ATP + protein L-histidine = ADP + protein N-phospho-L-histidine.</text>
        <dbReference type="EC" id="2.7.13.3"/>
    </reaction>
</comment>
<dbReference type="InterPro" id="IPR003661">
    <property type="entry name" value="HisK_dim/P_dom"/>
</dbReference>
<dbReference type="InterPro" id="IPR036097">
    <property type="entry name" value="HisK_dim/P_sf"/>
</dbReference>
<evidence type="ECO:0000313" key="9">
    <source>
        <dbReference type="EMBL" id="CRL35631.1"/>
    </source>
</evidence>
<dbReference type="FunFam" id="1.10.287.130:FF:000001">
    <property type="entry name" value="Two-component sensor histidine kinase"/>
    <property type="match status" value="1"/>
</dbReference>
<keyword evidence="5" id="KW-0418">Kinase</keyword>
<dbReference type="Gene3D" id="3.30.565.10">
    <property type="entry name" value="Histidine kinase-like ATPase, C-terminal domain"/>
    <property type="match status" value="1"/>
</dbReference>
<dbReference type="InterPro" id="IPR004358">
    <property type="entry name" value="Sig_transdc_His_kin-like_C"/>
</dbReference>
<evidence type="ECO:0000256" key="6">
    <source>
        <dbReference type="ARBA" id="ARBA00023012"/>
    </source>
</evidence>
<keyword evidence="7" id="KW-1133">Transmembrane helix</keyword>
<reference evidence="10" key="1">
    <citation type="submission" date="2015-05" db="EMBL/GenBank/DDBJ databases">
        <authorList>
            <consortium name="Pathogen Informatics"/>
        </authorList>
    </citation>
    <scope>NUCLEOTIDE SEQUENCE [LARGE SCALE GENOMIC DNA]</scope>
    <source>
        <strain evidence="10">M72</strain>
    </source>
</reference>
<dbReference type="Gene3D" id="1.10.287.130">
    <property type="match status" value="1"/>
</dbReference>
<evidence type="ECO:0000256" key="4">
    <source>
        <dbReference type="ARBA" id="ARBA00022679"/>
    </source>
</evidence>
<feature type="transmembrane region" description="Helical" evidence="7">
    <location>
        <begin position="164"/>
        <end position="189"/>
    </location>
</feature>
<protein>
    <recommendedName>
        <fullName evidence="2">histidine kinase</fullName>
        <ecNumber evidence="2">2.7.13.3</ecNumber>
    </recommendedName>
</protein>
<keyword evidence="3" id="KW-0597">Phosphoprotein</keyword>
<dbReference type="PROSITE" id="PS50109">
    <property type="entry name" value="HIS_KIN"/>
    <property type="match status" value="1"/>
</dbReference>
<dbReference type="EMBL" id="CVRR01000009">
    <property type="protein sequence ID" value="CRL35631.1"/>
    <property type="molecule type" value="Genomic_DNA"/>
</dbReference>
<gene>
    <name evidence="9" type="ORF">M72_24281</name>
</gene>
<dbReference type="EC" id="2.7.13.3" evidence="2"/>
<keyword evidence="4" id="KW-0808">Transferase</keyword>
<dbReference type="PANTHER" id="PTHR43547:SF2">
    <property type="entry name" value="HYBRID SIGNAL TRANSDUCTION HISTIDINE KINASE C"/>
    <property type="match status" value="1"/>
</dbReference>
<sequence length="435" mass="49156">MFQKLHRQLTFFCTVITGAILLALSVVCLLFARKAIVQTGYTAFQKELVSVIASLQSQDYISHQWLKQMQEQHHFTIYLYDNQESLYYDRLQDSHWEDLRNAVLKKSGTDIFIGKDGQTIAHKELTYRSSAKETYYASVGYLLRGNGQIRFVILYDTSHQTGQIAHMTIGVFAADLITFLLLILFSWFFTGRMVQPLEISQKKQQQFVAAASHELRSPLTVMLSGLETVEKSESSTERHHFLSLIRQEGLRMQHLIADMLLLANADARGISLQINDAAPDDLLLCVYEKYENLAASKGISLQFSLGDAAYRDCALDTERITQVLSILMDNALSYTPQGGKILLLLSQSAHHTIFAVADDGSSIPEEEKAHIFERFYRTDHAHTDHDHFGLGLCTAQEIVRAHHGKILVHDPRDCSPLPEGFPRDRGVVFTVVLHG</sequence>
<proteinExistence type="predicted"/>
<dbReference type="CDD" id="cd00075">
    <property type="entry name" value="HATPase"/>
    <property type="match status" value="1"/>
</dbReference>
<keyword evidence="6" id="KW-0902">Two-component regulatory system</keyword>
<feature type="transmembrane region" description="Helical" evidence="7">
    <location>
        <begin position="9"/>
        <end position="32"/>
    </location>
</feature>
<dbReference type="InterPro" id="IPR005467">
    <property type="entry name" value="His_kinase_dom"/>
</dbReference>
<dbReference type="OrthoDB" id="9813151at2"/>
<evidence type="ECO:0000256" key="5">
    <source>
        <dbReference type="ARBA" id="ARBA00022777"/>
    </source>
</evidence>
<accession>A0A0M6WGR7</accession>
<dbReference type="CDD" id="cd00082">
    <property type="entry name" value="HisKA"/>
    <property type="match status" value="1"/>
</dbReference>
<feature type="domain" description="Histidine kinase" evidence="8">
    <location>
        <begin position="210"/>
        <end position="435"/>
    </location>
</feature>
<dbReference type="PRINTS" id="PR00344">
    <property type="entry name" value="BCTRLSENSOR"/>
</dbReference>
<dbReference type="InterPro" id="IPR003594">
    <property type="entry name" value="HATPase_dom"/>
</dbReference>
<evidence type="ECO:0000256" key="2">
    <source>
        <dbReference type="ARBA" id="ARBA00012438"/>
    </source>
</evidence>
<dbReference type="InterPro" id="IPR036890">
    <property type="entry name" value="HATPase_C_sf"/>
</dbReference>
<dbReference type="GO" id="GO:0000155">
    <property type="term" value="F:phosphorelay sensor kinase activity"/>
    <property type="evidence" value="ECO:0007669"/>
    <property type="project" value="InterPro"/>
</dbReference>
<evidence type="ECO:0000313" key="10">
    <source>
        <dbReference type="Proteomes" id="UP000049979"/>
    </source>
</evidence>
<dbReference type="Pfam" id="PF00512">
    <property type="entry name" value="HisKA"/>
    <property type="match status" value="1"/>
</dbReference>
<dbReference type="AlphaFoldDB" id="A0A0M6WGR7"/>
<dbReference type="Proteomes" id="UP000049979">
    <property type="component" value="Unassembled WGS sequence"/>
</dbReference>
<keyword evidence="7" id="KW-0812">Transmembrane</keyword>
<organism evidence="9 10">
    <name type="scientific">Roseburia faecis</name>
    <dbReference type="NCBI Taxonomy" id="301302"/>
    <lineage>
        <taxon>Bacteria</taxon>
        <taxon>Bacillati</taxon>
        <taxon>Bacillota</taxon>
        <taxon>Clostridia</taxon>
        <taxon>Lachnospirales</taxon>
        <taxon>Lachnospiraceae</taxon>
        <taxon>Roseburia</taxon>
    </lineage>
</organism>
<dbReference type="Pfam" id="PF02518">
    <property type="entry name" value="HATPase_c"/>
    <property type="match status" value="1"/>
</dbReference>